<feature type="compositionally biased region" description="Low complexity" evidence="8">
    <location>
        <begin position="386"/>
        <end position="403"/>
    </location>
</feature>
<dbReference type="SUPFAM" id="SSF50249">
    <property type="entry name" value="Nucleic acid-binding proteins"/>
    <property type="match status" value="1"/>
</dbReference>
<dbReference type="Pfam" id="PF08529">
    <property type="entry name" value="NusA_N"/>
    <property type="match status" value="1"/>
</dbReference>
<gene>
    <name evidence="7 10" type="primary">nusA</name>
    <name evidence="10" type="ORF">E6G99_07665</name>
</gene>
<dbReference type="Proteomes" id="UP000318661">
    <property type="component" value="Unassembled WGS sequence"/>
</dbReference>
<accession>A0A537LGN4</accession>
<dbReference type="SMART" id="SM00316">
    <property type="entry name" value="S1"/>
    <property type="match status" value="1"/>
</dbReference>
<dbReference type="FunFam" id="3.30.300.20:FF:000005">
    <property type="entry name" value="Transcription termination/antitermination protein NusA"/>
    <property type="match status" value="1"/>
</dbReference>
<reference evidence="10 11" key="1">
    <citation type="journal article" date="2019" name="Nat. Microbiol.">
        <title>Mediterranean grassland soil C-N compound turnover is dependent on rainfall and depth, and is mediated by genomically divergent microorganisms.</title>
        <authorList>
            <person name="Diamond S."/>
            <person name="Andeer P.F."/>
            <person name="Li Z."/>
            <person name="Crits-Christoph A."/>
            <person name="Burstein D."/>
            <person name="Anantharaman K."/>
            <person name="Lane K.R."/>
            <person name="Thomas B.C."/>
            <person name="Pan C."/>
            <person name="Northen T.R."/>
            <person name="Banfield J.F."/>
        </authorList>
    </citation>
    <scope>NUCLEOTIDE SEQUENCE [LARGE SCALE GENOMIC DNA]</scope>
    <source>
        <strain evidence="10">NP_2</strain>
    </source>
</reference>
<dbReference type="InterPro" id="IPR013735">
    <property type="entry name" value="TF_NusA_N"/>
</dbReference>
<dbReference type="InterPro" id="IPR036555">
    <property type="entry name" value="NusA_N_sf"/>
</dbReference>
<evidence type="ECO:0000256" key="6">
    <source>
        <dbReference type="ARBA" id="ARBA00023163"/>
    </source>
</evidence>
<dbReference type="InterPro" id="IPR025249">
    <property type="entry name" value="TF_NusA_KH_1st"/>
</dbReference>
<keyword evidence="1 7" id="KW-0806">Transcription termination</keyword>
<comment type="similarity">
    <text evidence="7">Belongs to the NusA family.</text>
</comment>
<keyword evidence="4 7" id="KW-0694">RNA-binding</keyword>
<dbReference type="InterPro" id="IPR015946">
    <property type="entry name" value="KH_dom-like_a/b"/>
</dbReference>
<keyword evidence="2 7" id="KW-0963">Cytoplasm</keyword>
<dbReference type="Pfam" id="PF26594">
    <property type="entry name" value="KH_NusA_2nd"/>
    <property type="match status" value="1"/>
</dbReference>
<dbReference type="CDD" id="cd04455">
    <property type="entry name" value="S1_NusA"/>
    <property type="match status" value="1"/>
</dbReference>
<dbReference type="PROSITE" id="PS50126">
    <property type="entry name" value="S1"/>
    <property type="match status" value="1"/>
</dbReference>
<dbReference type="GO" id="GO:0003700">
    <property type="term" value="F:DNA-binding transcription factor activity"/>
    <property type="evidence" value="ECO:0007669"/>
    <property type="project" value="InterPro"/>
</dbReference>
<dbReference type="Gene3D" id="3.30.300.20">
    <property type="match status" value="2"/>
</dbReference>
<dbReference type="InterPro" id="IPR030842">
    <property type="entry name" value="TF_NusA_bacterial"/>
</dbReference>
<comment type="function">
    <text evidence="7">Participates in both transcription termination and antitermination.</text>
</comment>
<name>A0A537LGN4_9BACT</name>
<evidence type="ECO:0000256" key="7">
    <source>
        <dbReference type="HAMAP-Rule" id="MF_00945"/>
    </source>
</evidence>
<evidence type="ECO:0000259" key="9">
    <source>
        <dbReference type="PROSITE" id="PS50126"/>
    </source>
</evidence>
<dbReference type="HAMAP" id="MF_00945_B">
    <property type="entry name" value="NusA_B"/>
    <property type="match status" value="1"/>
</dbReference>
<evidence type="ECO:0000256" key="5">
    <source>
        <dbReference type="ARBA" id="ARBA00023015"/>
    </source>
</evidence>
<dbReference type="NCBIfam" id="TIGR01953">
    <property type="entry name" value="NusA"/>
    <property type="match status" value="1"/>
</dbReference>
<evidence type="ECO:0000256" key="4">
    <source>
        <dbReference type="ARBA" id="ARBA00022884"/>
    </source>
</evidence>
<dbReference type="GO" id="GO:0031564">
    <property type="term" value="P:transcription antitermination"/>
    <property type="evidence" value="ECO:0007669"/>
    <property type="project" value="UniProtKB-UniRule"/>
</dbReference>
<dbReference type="SMART" id="SM00322">
    <property type="entry name" value="KH"/>
    <property type="match status" value="2"/>
</dbReference>
<dbReference type="InterPro" id="IPR010213">
    <property type="entry name" value="TF_NusA"/>
</dbReference>
<evidence type="ECO:0000256" key="2">
    <source>
        <dbReference type="ARBA" id="ARBA00022490"/>
    </source>
</evidence>
<dbReference type="FunFam" id="3.30.300.20:FF:000002">
    <property type="entry name" value="Transcription termination/antitermination protein NusA"/>
    <property type="match status" value="1"/>
</dbReference>
<dbReference type="SUPFAM" id="SSF69705">
    <property type="entry name" value="Transcription factor NusA, N-terminal domain"/>
    <property type="match status" value="1"/>
</dbReference>
<evidence type="ECO:0000256" key="1">
    <source>
        <dbReference type="ARBA" id="ARBA00022472"/>
    </source>
</evidence>
<comment type="subunit">
    <text evidence="7">Monomer. Binds directly to the core enzyme of the DNA-dependent RNA polymerase and to nascent RNA.</text>
</comment>
<organism evidence="10 11">
    <name type="scientific">Candidatus Segetimicrobium genomatis</name>
    <dbReference type="NCBI Taxonomy" id="2569760"/>
    <lineage>
        <taxon>Bacteria</taxon>
        <taxon>Bacillati</taxon>
        <taxon>Candidatus Sysuimicrobiota</taxon>
        <taxon>Candidatus Sysuimicrobiia</taxon>
        <taxon>Candidatus Sysuimicrobiales</taxon>
        <taxon>Candidatus Segetimicrobiaceae</taxon>
        <taxon>Candidatus Segetimicrobium</taxon>
    </lineage>
</organism>
<dbReference type="InterPro" id="IPR012340">
    <property type="entry name" value="NA-bd_OB-fold"/>
</dbReference>
<feature type="domain" description="S1 motif" evidence="9">
    <location>
        <begin position="136"/>
        <end position="200"/>
    </location>
</feature>
<dbReference type="InterPro" id="IPR003029">
    <property type="entry name" value="S1_domain"/>
</dbReference>
<feature type="compositionally biased region" description="Basic and acidic residues" evidence="8">
    <location>
        <begin position="432"/>
        <end position="445"/>
    </location>
</feature>
<evidence type="ECO:0000313" key="11">
    <source>
        <dbReference type="Proteomes" id="UP000318661"/>
    </source>
</evidence>
<sequence length="445" mass="48178">MNVELMKALEQIEEEKGIGKEVIIEAIEAALLSAYKKNYGASAQNMRIEVDRETGEMRAYQIRTIVETVEDEHTQISLTEAQQWDPSAKIGDMVEVEVTPRDFGRIAAQTAKQVVVQRLREAERDLVYKEFRDREGDIVTGTVQRIERKNVYLDLGRIEAVLPPTEQIPRESYRQSERIKAYVVEVRQGTRGPQIVVSRTHPGLLKRLFELEVPEIYEGIVEIKAIAREAGARSKFAVASRDKNVDAVGACVGPKGTRVQSIVDELKGEKIDIVSWNADPALFVGGALSPAKVTRVELDEATKTALVIVPDNQLSLAIGREGQNARLAAKLTGWRIDIKSETQIKEIEAKKLFVDLPEEEPAVLAASPAVDGQAGAEASGEATSVPEEPAVAEAENGAPAQAPDVPTPSGAEGAAADGEAVEPVAASEAPADPDHATKKTAEADA</sequence>
<protein>
    <recommendedName>
        <fullName evidence="7">Transcription termination/antitermination protein NusA</fullName>
    </recommendedName>
</protein>
<dbReference type="PROSITE" id="PS50084">
    <property type="entry name" value="KH_TYPE_1"/>
    <property type="match status" value="1"/>
</dbReference>
<comment type="subcellular location">
    <subcellularLocation>
        <location evidence="7">Cytoplasm</location>
    </subcellularLocation>
</comment>
<dbReference type="CDD" id="cd02134">
    <property type="entry name" value="KH-II_NusA_rpt1"/>
    <property type="match status" value="1"/>
</dbReference>
<evidence type="ECO:0000313" key="10">
    <source>
        <dbReference type="EMBL" id="TMJ07145.1"/>
    </source>
</evidence>
<dbReference type="FunFam" id="2.40.50.140:FF:000058">
    <property type="entry name" value="Transcription termination/antitermination protein NusA"/>
    <property type="match status" value="1"/>
</dbReference>
<dbReference type="InterPro" id="IPR058582">
    <property type="entry name" value="KH_NusA_2nd"/>
</dbReference>
<evidence type="ECO:0000256" key="3">
    <source>
        <dbReference type="ARBA" id="ARBA00022814"/>
    </source>
</evidence>
<dbReference type="Gene3D" id="2.40.50.140">
    <property type="entry name" value="Nucleic acid-binding proteins"/>
    <property type="match status" value="1"/>
</dbReference>
<dbReference type="CDD" id="cd22529">
    <property type="entry name" value="KH-II_NusA_rpt2"/>
    <property type="match status" value="1"/>
</dbReference>
<feature type="compositionally biased region" description="Low complexity" evidence="8">
    <location>
        <begin position="410"/>
        <end position="430"/>
    </location>
</feature>
<dbReference type="Pfam" id="PF00575">
    <property type="entry name" value="S1"/>
    <property type="match status" value="1"/>
</dbReference>
<dbReference type="GO" id="GO:0006353">
    <property type="term" value="P:DNA-templated transcription termination"/>
    <property type="evidence" value="ECO:0007669"/>
    <property type="project" value="UniProtKB-UniRule"/>
</dbReference>
<keyword evidence="6 7" id="KW-0804">Transcription</keyword>
<evidence type="ECO:0000256" key="8">
    <source>
        <dbReference type="SAM" id="MobiDB-lite"/>
    </source>
</evidence>
<dbReference type="Pfam" id="PF13184">
    <property type="entry name" value="KH_NusA_1st"/>
    <property type="match status" value="1"/>
</dbReference>
<keyword evidence="3 7" id="KW-0889">Transcription antitermination</keyword>
<feature type="region of interest" description="Disordered" evidence="8">
    <location>
        <begin position="368"/>
        <end position="445"/>
    </location>
</feature>
<comment type="caution">
    <text evidence="10">The sequence shown here is derived from an EMBL/GenBank/DDBJ whole genome shotgun (WGS) entry which is preliminary data.</text>
</comment>
<proteinExistence type="inferred from homology"/>
<dbReference type="SUPFAM" id="SSF54814">
    <property type="entry name" value="Prokaryotic type KH domain (KH-domain type II)"/>
    <property type="match status" value="2"/>
</dbReference>
<dbReference type="AlphaFoldDB" id="A0A537LGN4"/>
<dbReference type="InterPro" id="IPR004087">
    <property type="entry name" value="KH_dom"/>
</dbReference>
<dbReference type="GO" id="GO:0003723">
    <property type="term" value="F:RNA binding"/>
    <property type="evidence" value="ECO:0007669"/>
    <property type="project" value="UniProtKB-UniRule"/>
</dbReference>
<dbReference type="EMBL" id="VBAJ01000194">
    <property type="protein sequence ID" value="TMJ07145.1"/>
    <property type="molecule type" value="Genomic_DNA"/>
</dbReference>
<dbReference type="Gene3D" id="3.30.1480.10">
    <property type="entry name" value="NusA, N-terminal domain"/>
    <property type="match status" value="1"/>
</dbReference>
<dbReference type="InterPro" id="IPR009019">
    <property type="entry name" value="KH_sf_prok-type"/>
</dbReference>
<keyword evidence="5 7" id="KW-0805">Transcription regulation</keyword>
<dbReference type="FunFam" id="3.30.1480.10:FF:000002">
    <property type="entry name" value="Transcription termination/antitermination protein NusA"/>
    <property type="match status" value="1"/>
</dbReference>
<dbReference type="PANTHER" id="PTHR22648">
    <property type="entry name" value="TRANSCRIPTION TERMINATION FACTOR NUSA"/>
    <property type="match status" value="1"/>
</dbReference>
<dbReference type="GO" id="GO:0005829">
    <property type="term" value="C:cytosol"/>
    <property type="evidence" value="ECO:0007669"/>
    <property type="project" value="TreeGrafter"/>
</dbReference>
<dbReference type="PANTHER" id="PTHR22648:SF0">
    <property type="entry name" value="TRANSCRIPTION TERMINATION_ANTITERMINATION PROTEIN NUSA"/>
    <property type="match status" value="1"/>
</dbReference>